<dbReference type="InterPro" id="IPR023214">
    <property type="entry name" value="HAD_sf"/>
</dbReference>
<keyword evidence="1" id="KW-0378">Hydrolase</keyword>
<keyword evidence="2" id="KW-1185">Reference proteome</keyword>
<dbReference type="Proteomes" id="UP001344658">
    <property type="component" value="Unassembled WGS sequence"/>
</dbReference>
<protein>
    <submittedName>
        <fullName evidence="1">HAD-IA family hydrolase</fullName>
    </submittedName>
</protein>
<gene>
    <name evidence="1" type="ORF">V2S66_04240</name>
</gene>
<dbReference type="InterPro" id="IPR006439">
    <property type="entry name" value="HAD-SF_hydro_IA"/>
</dbReference>
<dbReference type="CDD" id="cd01427">
    <property type="entry name" value="HAD_like"/>
    <property type="match status" value="1"/>
</dbReference>
<dbReference type="InterPro" id="IPR036412">
    <property type="entry name" value="HAD-like_sf"/>
</dbReference>
<organism evidence="1 2">
    <name type="scientific">Actinacidiphila polyblastidii</name>
    <dbReference type="NCBI Taxonomy" id="3110430"/>
    <lineage>
        <taxon>Bacteria</taxon>
        <taxon>Bacillati</taxon>
        <taxon>Actinomycetota</taxon>
        <taxon>Actinomycetes</taxon>
        <taxon>Kitasatosporales</taxon>
        <taxon>Streptomycetaceae</taxon>
        <taxon>Actinacidiphila</taxon>
    </lineage>
</organism>
<accession>A0ABU7P5U2</accession>
<reference evidence="1 2" key="1">
    <citation type="submission" date="2023-12" db="EMBL/GenBank/DDBJ databases">
        <title>Streptomyces sp. V4-01.</title>
        <authorList>
            <person name="Somphong A."/>
            <person name="Phongsopitanun W."/>
        </authorList>
    </citation>
    <scope>NUCLEOTIDE SEQUENCE [LARGE SCALE GENOMIC DNA]</scope>
    <source>
        <strain evidence="1 2">V4-01</strain>
    </source>
</reference>
<dbReference type="PANTHER" id="PTHR43434">
    <property type="entry name" value="PHOSPHOGLYCOLATE PHOSPHATASE"/>
    <property type="match status" value="1"/>
</dbReference>
<dbReference type="NCBIfam" id="TIGR01509">
    <property type="entry name" value="HAD-SF-IA-v3"/>
    <property type="match status" value="1"/>
</dbReference>
<dbReference type="GO" id="GO:0016787">
    <property type="term" value="F:hydrolase activity"/>
    <property type="evidence" value="ECO:0007669"/>
    <property type="project" value="UniProtKB-KW"/>
</dbReference>
<dbReference type="SUPFAM" id="SSF56784">
    <property type="entry name" value="HAD-like"/>
    <property type="match status" value="1"/>
</dbReference>
<proteinExistence type="predicted"/>
<name>A0ABU7P5U2_9ACTN</name>
<dbReference type="Pfam" id="PF00702">
    <property type="entry name" value="Hydrolase"/>
    <property type="match status" value="1"/>
</dbReference>
<dbReference type="InterPro" id="IPR050155">
    <property type="entry name" value="HAD-like_hydrolase_sf"/>
</dbReference>
<sequence length="227" mass="23543">MSTTREELAAILAPVRHVLLDFDGPVCSVFAGFPAADVARRLADLLTGPDGPPPGHELTDPLAMLRHIADARPELVPAADGALVQLEVEAVAHARPTEGAVQFLEACAATDRQVWLVSNNATAALDRYVDTHQLKTLVAGCFGRVPGRPQSMKPSPELLLATLRAAHAEPAEAIFIGDAVRDIEAAHAAGMSAIGYANKPGKAQALTAAGAVSVVTTMRALAQAGPS</sequence>
<dbReference type="RefSeq" id="WP_330793057.1">
    <property type="nucleotide sequence ID" value="NZ_JAZEWV010000002.1"/>
</dbReference>
<comment type="caution">
    <text evidence="1">The sequence shown here is derived from an EMBL/GenBank/DDBJ whole genome shotgun (WGS) entry which is preliminary data.</text>
</comment>
<dbReference type="Gene3D" id="3.40.50.1000">
    <property type="entry name" value="HAD superfamily/HAD-like"/>
    <property type="match status" value="1"/>
</dbReference>
<evidence type="ECO:0000313" key="2">
    <source>
        <dbReference type="Proteomes" id="UP001344658"/>
    </source>
</evidence>
<dbReference type="EMBL" id="JAZEWV010000002">
    <property type="protein sequence ID" value="MEE4541176.1"/>
    <property type="molecule type" value="Genomic_DNA"/>
</dbReference>
<evidence type="ECO:0000313" key="1">
    <source>
        <dbReference type="EMBL" id="MEE4541176.1"/>
    </source>
</evidence>
<dbReference type="PANTHER" id="PTHR43434:SF1">
    <property type="entry name" value="PHOSPHOGLYCOLATE PHOSPHATASE"/>
    <property type="match status" value="1"/>
</dbReference>